<dbReference type="InterPro" id="IPR029063">
    <property type="entry name" value="SAM-dependent_MTases_sf"/>
</dbReference>
<dbReference type="Pfam" id="PF02353">
    <property type="entry name" value="CMAS"/>
    <property type="match status" value="1"/>
</dbReference>
<evidence type="ECO:0000313" key="1">
    <source>
        <dbReference type="EMBL" id="MFC5392549.1"/>
    </source>
</evidence>
<keyword evidence="1" id="KW-0489">Methyltransferase</keyword>
<organism evidence="1 2">
    <name type="scientific">Bosea vestrisii</name>
    <dbReference type="NCBI Taxonomy" id="151416"/>
    <lineage>
        <taxon>Bacteria</taxon>
        <taxon>Pseudomonadati</taxon>
        <taxon>Pseudomonadota</taxon>
        <taxon>Alphaproteobacteria</taxon>
        <taxon>Hyphomicrobiales</taxon>
        <taxon>Boseaceae</taxon>
        <taxon>Bosea</taxon>
    </lineage>
</organism>
<evidence type="ECO:0000313" key="2">
    <source>
        <dbReference type="Proteomes" id="UP001596104"/>
    </source>
</evidence>
<dbReference type="EMBL" id="JBHSLV010000012">
    <property type="protein sequence ID" value="MFC5392549.1"/>
    <property type="molecule type" value="Genomic_DNA"/>
</dbReference>
<dbReference type="PANTHER" id="PTHR43832:SF1">
    <property type="entry name" value="S-ADENOSYL-L-METHIONINE-DEPENDENT METHYLTRANSFERASES SUPERFAMILY PROTEIN"/>
    <property type="match status" value="1"/>
</dbReference>
<name>A0ABW0H8S2_9HYPH</name>
<protein>
    <submittedName>
        <fullName evidence="1">SAM-dependent methyltransferase</fullName>
        <ecNumber evidence="1">2.1.1.-</ecNumber>
    </submittedName>
</protein>
<dbReference type="RefSeq" id="WP_377007346.1">
    <property type="nucleotide sequence ID" value="NZ_JBHSLV010000012.1"/>
</dbReference>
<dbReference type="EC" id="2.1.1.-" evidence="1"/>
<accession>A0ABW0H8S2</accession>
<keyword evidence="2" id="KW-1185">Reference proteome</keyword>
<reference evidence="2" key="1">
    <citation type="journal article" date="2019" name="Int. J. Syst. Evol. Microbiol.">
        <title>The Global Catalogue of Microorganisms (GCM) 10K type strain sequencing project: providing services to taxonomists for standard genome sequencing and annotation.</title>
        <authorList>
            <consortium name="The Broad Institute Genomics Platform"/>
            <consortium name="The Broad Institute Genome Sequencing Center for Infectious Disease"/>
            <person name="Wu L."/>
            <person name="Ma J."/>
        </authorList>
    </citation>
    <scope>NUCLEOTIDE SEQUENCE [LARGE SCALE GENOMIC DNA]</scope>
    <source>
        <strain evidence="2">CGMCC 1.16326</strain>
    </source>
</reference>
<proteinExistence type="predicted"/>
<dbReference type="PANTHER" id="PTHR43832">
    <property type="match status" value="1"/>
</dbReference>
<sequence length="340" mass="38122">MTIMQRLSSWGEALPVPDAISRMVIASLVGRTDRTLATQPGNAPGFAREMAERPIALHTDAANAQHYEVPAAFFEQVLGPRRKYSCCFYADPSDSLATAEDAALALTAEHAGLADGQEILELGCGWGSLSLWMAEAYPQARIVSVSNSASQRAFIEERARGRGLGNLRVITADMNDFAINERFDRVVSVEMFEHMANWRALLGRVHGWLKPDGRLFIHVFAHARGCYRFDVGESADWIAQHFFTGGIMPSAALAHQFSDLFAVEEEWRWSGEHYRRTAEDWLANFDRNLPAIEPILREAYGEAAPLWRRRWRLFFLATSGLFGHAGGEAWGVNHYRLRPV</sequence>
<keyword evidence="1" id="KW-0808">Transferase</keyword>
<dbReference type="CDD" id="cd02440">
    <property type="entry name" value="AdoMet_MTases"/>
    <property type="match status" value="1"/>
</dbReference>
<dbReference type="SUPFAM" id="SSF53335">
    <property type="entry name" value="S-adenosyl-L-methionine-dependent methyltransferases"/>
    <property type="match status" value="1"/>
</dbReference>
<gene>
    <name evidence="1" type="ORF">ACFPPC_07845</name>
</gene>
<dbReference type="GO" id="GO:0032259">
    <property type="term" value="P:methylation"/>
    <property type="evidence" value="ECO:0007669"/>
    <property type="project" value="UniProtKB-KW"/>
</dbReference>
<dbReference type="GO" id="GO:0008168">
    <property type="term" value="F:methyltransferase activity"/>
    <property type="evidence" value="ECO:0007669"/>
    <property type="project" value="UniProtKB-KW"/>
</dbReference>
<comment type="caution">
    <text evidence="1">The sequence shown here is derived from an EMBL/GenBank/DDBJ whole genome shotgun (WGS) entry which is preliminary data.</text>
</comment>
<dbReference type="Gene3D" id="3.40.50.150">
    <property type="entry name" value="Vaccinia Virus protein VP39"/>
    <property type="match status" value="1"/>
</dbReference>
<dbReference type="Proteomes" id="UP001596104">
    <property type="component" value="Unassembled WGS sequence"/>
</dbReference>